<evidence type="ECO:0000313" key="4">
    <source>
        <dbReference type="Proteomes" id="UP000822688"/>
    </source>
</evidence>
<dbReference type="EMBL" id="CM026433">
    <property type="protein sequence ID" value="KAG0555164.1"/>
    <property type="molecule type" value="Genomic_DNA"/>
</dbReference>
<evidence type="ECO:0000313" key="3">
    <source>
        <dbReference type="EMBL" id="KAG0555164.1"/>
    </source>
</evidence>
<feature type="signal peptide" evidence="2">
    <location>
        <begin position="1"/>
        <end position="22"/>
    </location>
</feature>
<keyword evidence="1" id="KW-0472">Membrane</keyword>
<sequence length="98" mass="10784">MLRKVCVVLAFWVYEVLQVCVGSVLCAQQEDMTAAGASLSCILFCLWLQNLTAPRNLARLVTLTLLSLKVAAIDSTPHLLVLWGINLLFQSTGWYSIG</sequence>
<keyword evidence="2" id="KW-0732">Signal</keyword>
<keyword evidence="1" id="KW-1133">Transmembrane helix</keyword>
<feature type="transmembrane region" description="Helical" evidence="1">
    <location>
        <begin position="32"/>
        <end position="48"/>
    </location>
</feature>
<gene>
    <name evidence="3" type="ORF">KC19_12G148900</name>
</gene>
<proteinExistence type="predicted"/>
<comment type="caution">
    <text evidence="3">The sequence shown here is derived from an EMBL/GenBank/DDBJ whole genome shotgun (WGS) entry which is preliminary data.</text>
</comment>
<dbReference type="AlphaFoldDB" id="A0A8T0G9W6"/>
<reference evidence="3" key="1">
    <citation type="submission" date="2020-06" db="EMBL/GenBank/DDBJ databases">
        <title>WGS assembly of Ceratodon purpureus strain R40.</title>
        <authorList>
            <person name="Carey S.B."/>
            <person name="Jenkins J."/>
            <person name="Shu S."/>
            <person name="Lovell J.T."/>
            <person name="Sreedasyam A."/>
            <person name="Maumus F."/>
            <person name="Tiley G.P."/>
            <person name="Fernandez-Pozo N."/>
            <person name="Barry K."/>
            <person name="Chen C."/>
            <person name="Wang M."/>
            <person name="Lipzen A."/>
            <person name="Daum C."/>
            <person name="Saski C.A."/>
            <person name="Payton A.C."/>
            <person name="Mcbreen J.C."/>
            <person name="Conrad R.E."/>
            <person name="Kollar L.M."/>
            <person name="Olsson S."/>
            <person name="Huttunen S."/>
            <person name="Landis J.B."/>
            <person name="Wickett N.J."/>
            <person name="Johnson M.G."/>
            <person name="Rensing S.A."/>
            <person name="Grimwood J."/>
            <person name="Schmutz J."/>
            <person name="Mcdaniel S.F."/>
        </authorList>
    </citation>
    <scope>NUCLEOTIDE SEQUENCE</scope>
    <source>
        <strain evidence="3">R40</strain>
    </source>
</reference>
<evidence type="ECO:0000256" key="2">
    <source>
        <dbReference type="SAM" id="SignalP"/>
    </source>
</evidence>
<keyword evidence="1" id="KW-0812">Transmembrane</keyword>
<keyword evidence="4" id="KW-1185">Reference proteome</keyword>
<organism evidence="3 4">
    <name type="scientific">Ceratodon purpureus</name>
    <name type="common">Fire moss</name>
    <name type="synonym">Dicranum purpureum</name>
    <dbReference type="NCBI Taxonomy" id="3225"/>
    <lineage>
        <taxon>Eukaryota</taxon>
        <taxon>Viridiplantae</taxon>
        <taxon>Streptophyta</taxon>
        <taxon>Embryophyta</taxon>
        <taxon>Bryophyta</taxon>
        <taxon>Bryophytina</taxon>
        <taxon>Bryopsida</taxon>
        <taxon>Dicranidae</taxon>
        <taxon>Pseudoditrichales</taxon>
        <taxon>Ditrichaceae</taxon>
        <taxon>Ceratodon</taxon>
    </lineage>
</organism>
<name>A0A8T0G9W6_CERPU</name>
<protein>
    <submittedName>
        <fullName evidence="3">Uncharacterized protein</fullName>
    </submittedName>
</protein>
<dbReference type="Proteomes" id="UP000822688">
    <property type="component" value="Chromosome 12"/>
</dbReference>
<accession>A0A8T0G9W6</accession>
<evidence type="ECO:0000256" key="1">
    <source>
        <dbReference type="SAM" id="Phobius"/>
    </source>
</evidence>
<feature type="chain" id="PRO_5035930974" evidence="2">
    <location>
        <begin position="23"/>
        <end position="98"/>
    </location>
</feature>